<reference evidence="3" key="2">
    <citation type="submission" date="2025-08" db="UniProtKB">
        <authorList>
            <consortium name="Ensembl"/>
        </authorList>
    </citation>
    <scope>IDENTIFICATION</scope>
</reference>
<dbReference type="GeneTree" id="ENSGT00940000154974"/>
<dbReference type="InterPro" id="IPR026791">
    <property type="entry name" value="DOCK"/>
</dbReference>
<dbReference type="InterPro" id="IPR032376">
    <property type="entry name" value="DOCK_N"/>
</dbReference>
<keyword evidence="1" id="KW-0732">Signal</keyword>
<proteinExistence type="predicted"/>
<evidence type="ECO:0000313" key="3">
    <source>
        <dbReference type="Ensembl" id="ENSHHUP00000027081.1"/>
    </source>
</evidence>
<dbReference type="AlphaFoldDB" id="A0A4W5LLW9"/>
<feature type="domain" description="Dedicator of cytokinesis N-terminal" evidence="2">
    <location>
        <begin position="27"/>
        <end position="99"/>
    </location>
</feature>
<accession>A0A4W5LLW9</accession>
<evidence type="ECO:0000256" key="1">
    <source>
        <dbReference type="SAM" id="SignalP"/>
    </source>
</evidence>
<reference evidence="4" key="1">
    <citation type="submission" date="2018-06" db="EMBL/GenBank/DDBJ databases">
        <title>Genome assembly of Danube salmon.</title>
        <authorList>
            <person name="Macqueen D.J."/>
            <person name="Gundappa M.K."/>
        </authorList>
    </citation>
    <scope>NUCLEOTIDE SEQUENCE [LARGE SCALE GENOMIC DNA]</scope>
</reference>
<evidence type="ECO:0000313" key="4">
    <source>
        <dbReference type="Proteomes" id="UP000314982"/>
    </source>
</evidence>
<dbReference type="GO" id="GO:0005886">
    <property type="term" value="C:plasma membrane"/>
    <property type="evidence" value="ECO:0007669"/>
    <property type="project" value="TreeGrafter"/>
</dbReference>
<feature type="signal peptide" evidence="1">
    <location>
        <begin position="1"/>
        <end position="20"/>
    </location>
</feature>
<dbReference type="PANTHER" id="PTHR45653">
    <property type="entry name" value="DEDICATOR OF CYTOKINESIS"/>
    <property type="match status" value="1"/>
</dbReference>
<dbReference type="Pfam" id="PF16172">
    <property type="entry name" value="DOCK_N"/>
    <property type="match status" value="1"/>
</dbReference>
<name>A0A4W5LLW9_9TELE</name>
<dbReference type="Ensembl" id="ENSHHUT00000028154.1">
    <property type="protein sequence ID" value="ENSHHUP00000027081.1"/>
    <property type="gene ID" value="ENSHHUG00000017167.1"/>
</dbReference>
<evidence type="ECO:0000259" key="2">
    <source>
        <dbReference type="Pfam" id="PF16172"/>
    </source>
</evidence>
<dbReference type="GO" id="GO:0016477">
    <property type="term" value="P:cell migration"/>
    <property type="evidence" value="ECO:0007669"/>
    <property type="project" value="TreeGrafter"/>
</dbReference>
<reference evidence="3" key="3">
    <citation type="submission" date="2025-09" db="UniProtKB">
        <authorList>
            <consortium name="Ensembl"/>
        </authorList>
    </citation>
    <scope>IDENTIFICATION</scope>
</reference>
<dbReference type="PANTHER" id="PTHR45653:SF1">
    <property type="entry name" value="DEDICATOR OF CYTOKINESIS PROTEIN 1"/>
    <property type="match status" value="1"/>
</dbReference>
<dbReference type="GO" id="GO:0005737">
    <property type="term" value="C:cytoplasm"/>
    <property type="evidence" value="ECO:0007669"/>
    <property type="project" value="TreeGrafter"/>
</dbReference>
<feature type="chain" id="PRO_5021502115" description="Dedicator of cytokinesis N-terminal domain-containing protein" evidence="1">
    <location>
        <begin position="21"/>
        <end position="108"/>
    </location>
</feature>
<protein>
    <recommendedName>
        <fullName evidence="2">Dedicator of cytokinesis N-terminal domain-containing protein</fullName>
    </recommendedName>
</protein>
<dbReference type="GO" id="GO:0031267">
    <property type="term" value="F:small GTPase binding"/>
    <property type="evidence" value="ECO:0007669"/>
    <property type="project" value="TreeGrafter"/>
</dbReference>
<dbReference type="Proteomes" id="UP000314982">
    <property type="component" value="Unassembled WGS sequence"/>
</dbReference>
<dbReference type="GO" id="GO:0007520">
    <property type="term" value="P:myoblast fusion"/>
    <property type="evidence" value="ECO:0007669"/>
    <property type="project" value="TreeGrafter"/>
</dbReference>
<sequence length="108" mass="12332">MQHLCFLLLIFLLLLSLGQSQKQNVDLSRQAKFAQTPSFALFVTLKNVVCKIGEDAEVLMSLYDPVESKFISENYLVRWSSQGLVKDIDQLHNLRSVFTVSICRVFCC</sequence>
<dbReference type="GO" id="GO:0005085">
    <property type="term" value="F:guanyl-nucleotide exchange factor activity"/>
    <property type="evidence" value="ECO:0007669"/>
    <property type="project" value="InterPro"/>
</dbReference>
<organism evidence="3 4">
    <name type="scientific">Hucho hucho</name>
    <name type="common">huchen</name>
    <dbReference type="NCBI Taxonomy" id="62062"/>
    <lineage>
        <taxon>Eukaryota</taxon>
        <taxon>Metazoa</taxon>
        <taxon>Chordata</taxon>
        <taxon>Craniata</taxon>
        <taxon>Vertebrata</taxon>
        <taxon>Euteleostomi</taxon>
        <taxon>Actinopterygii</taxon>
        <taxon>Neopterygii</taxon>
        <taxon>Teleostei</taxon>
        <taxon>Protacanthopterygii</taxon>
        <taxon>Salmoniformes</taxon>
        <taxon>Salmonidae</taxon>
        <taxon>Salmoninae</taxon>
        <taxon>Hucho</taxon>
    </lineage>
</organism>
<dbReference type="STRING" id="62062.ENSHHUP00000027081"/>
<keyword evidence="4" id="KW-1185">Reference proteome</keyword>
<dbReference type="GO" id="GO:0007264">
    <property type="term" value="P:small GTPase-mediated signal transduction"/>
    <property type="evidence" value="ECO:0007669"/>
    <property type="project" value="InterPro"/>
</dbReference>